<dbReference type="PANTHER" id="PTHR33802:SF1">
    <property type="entry name" value="XK-RELATED PROTEIN"/>
    <property type="match status" value="1"/>
</dbReference>
<feature type="transmembrane region" description="Helical" evidence="1">
    <location>
        <begin position="226"/>
        <end position="243"/>
    </location>
</feature>
<comment type="caution">
    <text evidence="2">The sequence shown here is derived from an EMBL/GenBank/DDBJ whole genome shotgun (WGS) entry which is preliminary data.</text>
</comment>
<evidence type="ECO:0000256" key="1">
    <source>
        <dbReference type="SAM" id="Phobius"/>
    </source>
</evidence>
<keyword evidence="1" id="KW-1133">Transmembrane helix</keyword>
<keyword evidence="1" id="KW-0472">Membrane</keyword>
<sequence>MERKITDWGGCIVAFIAVLLVNYLSNALPLNGQTPKDVSDNFPTLFTPASFTFAIWGVIYLALALFVAYQAFPAQRKNALIATVSKIFIINCVANILWIFCWHYNLMGLSLVIMLVILVTLIKIYNKLGIANSPATFSQHLFLFLPFSLYLGWISVATLANISVLQVAMGWENLGLSEVNWTLLKLAIAAVVGVVVVLRRGDIFFGLVIVWAANGIMTKQVETPEVFGAAGMVGATVIILVAFESIRQLLGNSSAPK</sequence>
<dbReference type="InterPro" id="IPR038330">
    <property type="entry name" value="TspO/MBR-related_sf"/>
</dbReference>
<evidence type="ECO:0008006" key="4">
    <source>
        <dbReference type="Google" id="ProtNLM"/>
    </source>
</evidence>
<dbReference type="RefSeq" id="WP_109836561.1">
    <property type="nucleotide sequence ID" value="NZ_QGKM01000008.1"/>
</dbReference>
<dbReference type="AlphaFoldDB" id="A0A317CMQ4"/>
<gene>
    <name evidence="2" type="ORF">DKW60_04970</name>
</gene>
<dbReference type="Gene3D" id="1.20.1260.100">
    <property type="entry name" value="TspO/MBR protein"/>
    <property type="match status" value="1"/>
</dbReference>
<evidence type="ECO:0000313" key="3">
    <source>
        <dbReference type="Proteomes" id="UP000245539"/>
    </source>
</evidence>
<dbReference type="EMBL" id="QGKM01000008">
    <property type="protein sequence ID" value="PWQ99828.1"/>
    <property type="molecule type" value="Genomic_DNA"/>
</dbReference>
<feature type="transmembrane region" description="Helical" evidence="1">
    <location>
        <begin position="181"/>
        <end position="198"/>
    </location>
</feature>
<keyword evidence="3" id="KW-1185">Reference proteome</keyword>
<feature type="transmembrane region" description="Helical" evidence="1">
    <location>
        <begin position="147"/>
        <end position="169"/>
    </location>
</feature>
<dbReference type="OrthoDB" id="5189031at2"/>
<organism evidence="2 3">
    <name type="scientific">Leucothrix pacifica</name>
    <dbReference type="NCBI Taxonomy" id="1247513"/>
    <lineage>
        <taxon>Bacteria</taxon>
        <taxon>Pseudomonadati</taxon>
        <taxon>Pseudomonadota</taxon>
        <taxon>Gammaproteobacteria</taxon>
        <taxon>Thiotrichales</taxon>
        <taxon>Thiotrichaceae</taxon>
        <taxon>Leucothrix</taxon>
    </lineage>
</organism>
<feature type="transmembrane region" description="Helical" evidence="1">
    <location>
        <begin position="79"/>
        <end position="100"/>
    </location>
</feature>
<evidence type="ECO:0000313" key="2">
    <source>
        <dbReference type="EMBL" id="PWQ99828.1"/>
    </source>
</evidence>
<name>A0A317CMQ4_9GAMM</name>
<reference evidence="2 3" key="1">
    <citation type="submission" date="2018-05" db="EMBL/GenBank/DDBJ databases">
        <title>Leucothrix arctica sp. nov., isolated from Arctic seawater.</title>
        <authorList>
            <person name="Choi A."/>
            <person name="Baek K."/>
        </authorList>
    </citation>
    <scope>NUCLEOTIDE SEQUENCE [LARGE SCALE GENOMIC DNA]</scope>
    <source>
        <strain evidence="2 3">JCM 18388</strain>
    </source>
</reference>
<feature type="transmembrane region" description="Helical" evidence="1">
    <location>
        <begin position="203"/>
        <end position="220"/>
    </location>
</feature>
<accession>A0A317CMQ4</accession>
<dbReference type="PANTHER" id="PTHR33802">
    <property type="entry name" value="SI:CH211-161H7.5-RELATED"/>
    <property type="match status" value="1"/>
</dbReference>
<feature type="transmembrane region" description="Helical" evidence="1">
    <location>
        <begin position="106"/>
        <end position="126"/>
    </location>
</feature>
<feature type="transmembrane region" description="Helical" evidence="1">
    <location>
        <begin position="7"/>
        <end position="25"/>
    </location>
</feature>
<keyword evidence="1" id="KW-0812">Transmembrane</keyword>
<protein>
    <recommendedName>
        <fullName evidence="4">Tryptophan-rich sensory protein</fullName>
    </recommendedName>
</protein>
<dbReference type="Proteomes" id="UP000245539">
    <property type="component" value="Unassembled WGS sequence"/>
</dbReference>
<feature type="transmembrane region" description="Helical" evidence="1">
    <location>
        <begin position="45"/>
        <end position="67"/>
    </location>
</feature>
<proteinExistence type="predicted"/>